<gene>
    <name evidence="2" type="ORF">TPAB3V08_LOCUS2268</name>
</gene>
<keyword evidence="3" id="KW-1185">Reference proteome</keyword>
<reference evidence="2" key="1">
    <citation type="submission" date="2021-03" db="EMBL/GenBank/DDBJ databases">
        <authorList>
            <person name="Tran Van P."/>
        </authorList>
    </citation>
    <scope>NUCLEOTIDE SEQUENCE</scope>
</reference>
<evidence type="ECO:0000256" key="1">
    <source>
        <dbReference type="SAM" id="MobiDB-lite"/>
    </source>
</evidence>
<dbReference type="EMBL" id="CAJPIN010002273">
    <property type="protein sequence ID" value="CAG2055262.1"/>
    <property type="molecule type" value="Genomic_DNA"/>
</dbReference>
<organism evidence="2 3">
    <name type="scientific">Timema podura</name>
    <name type="common">Walking stick</name>
    <dbReference type="NCBI Taxonomy" id="61482"/>
    <lineage>
        <taxon>Eukaryota</taxon>
        <taxon>Metazoa</taxon>
        <taxon>Ecdysozoa</taxon>
        <taxon>Arthropoda</taxon>
        <taxon>Hexapoda</taxon>
        <taxon>Insecta</taxon>
        <taxon>Pterygota</taxon>
        <taxon>Neoptera</taxon>
        <taxon>Polyneoptera</taxon>
        <taxon>Phasmatodea</taxon>
        <taxon>Timematodea</taxon>
        <taxon>Timematoidea</taxon>
        <taxon>Timematidae</taxon>
        <taxon>Timema</taxon>
    </lineage>
</organism>
<sequence length="173" mass="19462">MHHDTIRLQQDSKPMIRLQQDSKPMIRLQQDSKPMIRLHTTVLRIKKAIFRIIVPAFAWRESEKLYWEKNLGTLNRDLNLDIAVISSLVYCESSALNHAATKAGHMRVARTGSGGGTDLNKEYHQSQFWTSQPPPPSLASPAYPSSESPSPPASRLRQGVNTFQSLSLDEAEV</sequence>
<feature type="compositionally biased region" description="Low complexity" evidence="1">
    <location>
        <begin position="139"/>
        <end position="148"/>
    </location>
</feature>
<protein>
    <submittedName>
        <fullName evidence="2">Uncharacterized protein</fullName>
    </submittedName>
</protein>
<comment type="caution">
    <text evidence="2">The sequence shown here is derived from an EMBL/GenBank/DDBJ whole genome shotgun (WGS) entry which is preliminary data.</text>
</comment>
<feature type="region of interest" description="Disordered" evidence="1">
    <location>
        <begin position="108"/>
        <end position="173"/>
    </location>
</feature>
<name>A0ABN7NPC7_TIMPD</name>
<dbReference type="Proteomes" id="UP001153148">
    <property type="component" value="Unassembled WGS sequence"/>
</dbReference>
<accession>A0ABN7NPC7</accession>
<evidence type="ECO:0000313" key="3">
    <source>
        <dbReference type="Proteomes" id="UP001153148"/>
    </source>
</evidence>
<evidence type="ECO:0000313" key="2">
    <source>
        <dbReference type="EMBL" id="CAG2055262.1"/>
    </source>
</evidence>
<proteinExistence type="predicted"/>